<evidence type="ECO:0000256" key="1">
    <source>
        <dbReference type="ARBA" id="ARBA00002838"/>
    </source>
</evidence>
<protein>
    <recommendedName>
        <fullName evidence="4 11">Translocon-associated protein subunit beta</fullName>
        <shortName evidence="11">TRAP-beta</shortName>
    </recommendedName>
    <alternativeName>
        <fullName evidence="11">Signal sequence receptor subunit beta</fullName>
    </alternativeName>
</protein>
<comment type="subunit">
    <text evidence="11">Heterotetramer of TRAP-alpha, TRAP-beta, TRAP-delta and TRAP-gamma.</text>
</comment>
<dbReference type="PANTHER" id="PTHR12861:SF3">
    <property type="entry name" value="TRANSLOCON-ASSOCIATED PROTEIN SUBUNIT BETA"/>
    <property type="match status" value="1"/>
</dbReference>
<evidence type="ECO:0000313" key="14">
    <source>
        <dbReference type="EMBL" id="QBH72911.1"/>
    </source>
</evidence>
<evidence type="ECO:0000256" key="4">
    <source>
        <dbReference type="ARBA" id="ARBA00021110"/>
    </source>
</evidence>
<evidence type="ECO:0000256" key="6">
    <source>
        <dbReference type="ARBA" id="ARBA00022729"/>
    </source>
</evidence>
<sequence length="197" mass="21754">MNFILLAAVVAAFFGGAMSAEEDSPAARLLVSKQILNKYLVEDMDIVVKYTIYNIGNSAALNVQLADNSFHPDYFHVVGGQLVAKLDRVAPSTNVSHVVVIRPRKYGYFNFTAAEVSYLPTDDAKEPQLAVTTEPGEGAIVAFRDYDKKFSPHVLDWAAFAVMTLPSLAIPFVLWWSSKTKYEALGKSNKKDKSSRD</sequence>
<feature type="chain" id="PRO_5019781546" description="Translocon-associated protein subunit beta" evidence="13">
    <location>
        <begin position="20"/>
        <end position="197"/>
    </location>
</feature>
<keyword evidence="9 11" id="KW-0472">Membrane</keyword>
<organism evidence="14">
    <name type="scientific">Frankliniella cephalica</name>
    <dbReference type="NCBI Taxonomy" id="407008"/>
    <lineage>
        <taxon>Eukaryota</taxon>
        <taxon>Metazoa</taxon>
        <taxon>Ecdysozoa</taxon>
        <taxon>Arthropoda</taxon>
        <taxon>Hexapoda</taxon>
        <taxon>Insecta</taxon>
        <taxon>Pterygota</taxon>
        <taxon>Neoptera</taxon>
        <taxon>Paraneoptera</taxon>
        <taxon>Thysanoptera</taxon>
        <taxon>Terebrantia</taxon>
        <taxon>Thripoidea</taxon>
        <taxon>Thripidae</taxon>
        <taxon>Frankliniella</taxon>
    </lineage>
</organism>
<keyword evidence="10" id="KW-0325">Glycoprotein</keyword>
<evidence type="ECO:0000256" key="7">
    <source>
        <dbReference type="ARBA" id="ARBA00022824"/>
    </source>
</evidence>
<accession>A0A481SWU8</accession>
<evidence type="ECO:0000256" key="2">
    <source>
        <dbReference type="ARBA" id="ARBA00004115"/>
    </source>
</evidence>
<keyword evidence="7 11" id="KW-0256">Endoplasmic reticulum</keyword>
<evidence type="ECO:0000256" key="12">
    <source>
        <dbReference type="SAM" id="Phobius"/>
    </source>
</evidence>
<comment type="subcellular location">
    <subcellularLocation>
        <location evidence="2">Endoplasmic reticulum membrane</location>
        <topology evidence="2">Single-pass type I membrane protein</topology>
    </subcellularLocation>
</comment>
<name>A0A481SWU8_9NEOP</name>
<evidence type="ECO:0000256" key="5">
    <source>
        <dbReference type="ARBA" id="ARBA00022692"/>
    </source>
</evidence>
<feature type="transmembrane region" description="Helical" evidence="12">
    <location>
        <begin position="157"/>
        <end position="177"/>
    </location>
</feature>
<evidence type="ECO:0000256" key="3">
    <source>
        <dbReference type="ARBA" id="ARBA00005610"/>
    </source>
</evidence>
<evidence type="ECO:0000256" key="8">
    <source>
        <dbReference type="ARBA" id="ARBA00022989"/>
    </source>
</evidence>
<feature type="signal peptide" evidence="13">
    <location>
        <begin position="1"/>
        <end position="19"/>
    </location>
</feature>
<evidence type="ECO:0000256" key="13">
    <source>
        <dbReference type="SAM" id="SignalP"/>
    </source>
</evidence>
<keyword evidence="5 12" id="KW-0812">Transmembrane</keyword>
<keyword evidence="8 12" id="KW-1133">Transmembrane helix</keyword>
<dbReference type="EMBL" id="MH602666">
    <property type="protein sequence ID" value="QBH72911.1"/>
    <property type="molecule type" value="mRNA"/>
</dbReference>
<dbReference type="InterPro" id="IPR008856">
    <property type="entry name" value="TRAP_beta"/>
</dbReference>
<comment type="function">
    <text evidence="1 11">TRAP proteins are part of a complex whose function is to bind calcium to the ER membrane and thereby regulate the retention of ER resident proteins.</text>
</comment>
<evidence type="ECO:0000256" key="9">
    <source>
        <dbReference type="ARBA" id="ARBA00023136"/>
    </source>
</evidence>
<reference evidence="14" key="1">
    <citation type="journal article" date="2019" name="Sci. Rep.">
        <title>No signal of deleterious mutation accumulation in conserved gene sequences of extant asexual hexapods.</title>
        <authorList>
            <person name="Brandt A."/>
            <person name="Bast J."/>
            <person name="Scheu S."/>
            <person name="Meusemann K."/>
            <person name="Donath A."/>
            <person name="Schuette K."/>
            <person name="Machida R."/>
            <person name="Kraaijeveld K."/>
        </authorList>
    </citation>
    <scope>NUCLEOTIDE SEQUENCE</scope>
    <source>
        <strain evidence="14">OG11485</strain>
    </source>
</reference>
<keyword evidence="6 13" id="KW-0732">Signal</keyword>
<dbReference type="AlphaFoldDB" id="A0A481SWU8"/>
<comment type="similarity">
    <text evidence="3 11">Belongs to the TRAP-beta family.</text>
</comment>
<evidence type="ECO:0000256" key="10">
    <source>
        <dbReference type="ARBA" id="ARBA00023180"/>
    </source>
</evidence>
<dbReference type="PIRSF" id="PIRSF016400">
    <property type="entry name" value="TRAP_beta"/>
    <property type="match status" value="1"/>
</dbReference>
<proteinExistence type="evidence at transcript level"/>
<dbReference type="PANTHER" id="PTHR12861">
    <property type="entry name" value="TRANSLOCON-ASSOCIATED PROTEIN, BETA SUBUNIT PRECURSOR TRAP-BETA SIGNAL SEQUENCE RECEPTOR BETA SUBUNIT"/>
    <property type="match status" value="1"/>
</dbReference>
<evidence type="ECO:0000256" key="11">
    <source>
        <dbReference type="PIRNR" id="PIRNR016400"/>
    </source>
</evidence>
<dbReference type="GO" id="GO:0005789">
    <property type="term" value="C:endoplasmic reticulum membrane"/>
    <property type="evidence" value="ECO:0007669"/>
    <property type="project" value="UniProtKB-SubCell"/>
</dbReference>
<dbReference type="Pfam" id="PF05753">
    <property type="entry name" value="TRAP_beta"/>
    <property type="match status" value="1"/>
</dbReference>